<sequence length="614" mass="71279">MCGIAGLIYKQGKQVSLETLERMGDSIAHRGPNASGTFFENHVGFVHRRLSILDLSEAGNQPYQSECKRYVLVFNGEIFNFKEFYPELKNKGYVFHSTSDTEVLLYLLMEYGLQVLERLNGFFAFSFWDREKQELTLVRDRFGVKPLFVYSDSELFTFGSEPKAIFQAGAKKEMNDQALPELFYYRYVSGERTMFKGVKRILPGYQIKVNAEGEVIEEKRWFSLKDEAQKHAAISNPYDWYEETFDKSIAYRMISDVPVGTLLSGGLDSSSVLYSQVNQGYKGLSAWNISFQNYQHDESTVASQFAKSLDVDFYTKEFKGEELMGLVLESIKNHDEPLMHLQDGHILGISRFAKEKVSVLLSGEGADEILGGYVRYKVHDKAWRYQLLQALQYVPDRFLNTDRLKKMKRYLKSGNEDFQMMSNSNEIFLSDFDGMGVQLGDLNVEFRQRILEEAKSLYPSNRFRQLLYLEQHTHLYTLNDRNDRTTMGASIECRDPFLDPNLVIGTASLEDKYFDSEGKGKKLLFNSIGKHLPDYITKHPKIGLSVPWNEYFLKQEEFKSHFDQLEKSPIFEAPIFQKMNIKKIKADFVQDNTQNYGLIRQFFFLSLWHKVHFE</sequence>
<dbReference type="GO" id="GO:0004066">
    <property type="term" value="F:asparagine synthase (glutamine-hydrolyzing) activity"/>
    <property type="evidence" value="ECO:0007669"/>
    <property type="project" value="UniProtKB-EC"/>
</dbReference>
<dbReference type="HOGENOM" id="CLU_014658_3_1_10"/>
<comment type="catalytic activity">
    <reaction evidence="7">
        <text>L-aspartate + L-glutamine + ATP + H2O = L-asparagine + L-glutamate + AMP + diphosphate + H(+)</text>
        <dbReference type="Rhea" id="RHEA:12228"/>
        <dbReference type="ChEBI" id="CHEBI:15377"/>
        <dbReference type="ChEBI" id="CHEBI:15378"/>
        <dbReference type="ChEBI" id="CHEBI:29985"/>
        <dbReference type="ChEBI" id="CHEBI:29991"/>
        <dbReference type="ChEBI" id="CHEBI:30616"/>
        <dbReference type="ChEBI" id="CHEBI:33019"/>
        <dbReference type="ChEBI" id="CHEBI:58048"/>
        <dbReference type="ChEBI" id="CHEBI:58359"/>
        <dbReference type="ChEBI" id="CHEBI:456215"/>
        <dbReference type="EC" id="6.3.5.4"/>
    </reaction>
</comment>
<evidence type="ECO:0000313" key="13">
    <source>
        <dbReference type="Proteomes" id="UP000003919"/>
    </source>
</evidence>
<comment type="similarity">
    <text evidence="2">Belongs to the asparagine synthetase family.</text>
</comment>
<feature type="binding site" evidence="9">
    <location>
        <position position="289"/>
    </location>
    <ligand>
        <name>ATP</name>
        <dbReference type="ChEBI" id="CHEBI:30616"/>
    </ligand>
</feature>
<proteinExistence type="inferred from homology"/>
<dbReference type="Gene3D" id="3.60.20.10">
    <property type="entry name" value="Glutamine Phosphoribosylpyrophosphate, subunit 1, domain 1"/>
    <property type="match status" value="1"/>
</dbReference>
<dbReference type="PIRSF" id="PIRSF001589">
    <property type="entry name" value="Asn_synthetase_glu-h"/>
    <property type="match status" value="1"/>
</dbReference>
<dbReference type="EMBL" id="CM001023">
    <property type="protein sequence ID" value="EAZ82406.1"/>
    <property type="molecule type" value="Genomic_DNA"/>
</dbReference>
<dbReference type="eggNOG" id="COG0367">
    <property type="taxonomic scope" value="Bacteria"/>
</dbReference>
<evidence type="ECO:0000256" key="8">
    <source>
        <dbReference type="PIRSR" id="PIRSR001589-1"/>
    </source>
</evidence>
<dbReference type="CDD" id="cd00712">
    <property type="entry name" value="AsnB"/>
    <property type="match status" value="1"/>
</dbReference>
<evidence type="ECO:0000256" key="9">
    <source>
        <dbReference type="PIRSR" id="PIRSR001589-2"/>
    </source>
</evidence>
<dbReference type="EMBL" id="AAXU02000001">
    <property type="protein sequence ID" value="EAZ82406.1"/>
    <property type="molecule type" value="Genomic_DNA"/>
</dbReference>
<feature type="domain" description="Glutamine amidotransferase type-2" evidence="11">
    <location>
        <begin position="2"/>
        <end position="212"/>
    </location>
</feature>
<feature type="binding site" evidence="9">
    <location>
        <position position="100"/>
    </location>
    <ligand>
        <name>L-glutamine</name>
        <dbReference type="ChEBI" id="CHEBI:58359"/>
    </ligand>
</feature>
<dbReference type="STRING" id="388413.ALPR1_09335"/>
<organism evidence="12 13">
    <name type="scientific">Algoriphagus machipongonensis</name>
    <dbReference type="NCBI Taxonomy" id="388413"/>
    <lineage>
        <taxon>Bacteria</taxon>
        <taxon>Pseudomonadati</taxon>
        <taxon>Bacteroidota</taxon>
        <taxon>Cytophagia</taxon>
        <taxon>Cytophagales</taxon>
        <taxon>Cyclobacteriaceae</taxon>
        <taxon>Algoriphagus</taxon>
    </lineage>
</organism>
<dbReference type="PROSITE" id="PS51278">
    <property type="entry name" value="GATASE_TYPE_2"/>
    <property type="match status" value="1"/>
</dbReference>
<keyword evidence="13" id="KW-1185">Reference proteome</keyword>
<dbReference type="NCBIfam" id="TIGR01536">
    <property type="entry name" value="asn_synth_AEB"/>
    <property type="match status" value="1"/>
</dbReference>
<dbReference type="InterPro" id="IPR006426">
    <property type="entry name" value="Asn_synth_AEB"/>
</dbReference>
<dbReference type="GO" id="GO:0006529">
    <property type="term" value="P:asparagine biosynthetic process"/>
    <property type="evidence" value="ECO:0007669"/>
    <property type="project" value="UniProtKB-KW"/>
</dbReference>
<accession>A3HRD8</accession>
<dbReference type="InterPro" id="IPR051786">
    <property type="entry name" value="ASN_synthetase/amidase"/>
</dbReference>
<dbReference type="GO" id="GO:0005829">
    <property type="term" value="C:cytosol"/>
    <property type="evidence" value="ECO:0007669"/>
    <property type="project" value="TreeGrafter"/>
</dbReference>
<evidence type="ECO:0000259" key="11">
    <source>
        <dbReference type="PROSITE" id="PS51278"/>
    </source>
</evidence>
<keyword evidence="5 9" id="KW-0067">ATP-binding</keyword>
<evidence type="ECO:0000256" key="2">
    <source>
        <dbReference type="ARBA" id="ARBA00005752"/>
    </source>
</evidence>
<feature type="binding site" evidence="9">
    <location>
        <begin position="362"/>
        <end position="363"/>
    </location>
    <ligand>
        <name>ATP</name>
        <dbReference type="ChEBI" id="CHEBI:30616"/>
    </ligand>
</feature>
<dbReference type="SUPFAM" id="SSF56235">
    <property type="entry name" value="N-terminal nucleophile aminohydrolases (Ntn hydrolases)"/>
    <property type="match status" value="1"/>
</dbReference>
<dbReference type="Pfam" id="PF13522">
    <property type="entry name" value="GATase_6"/>
    <property type="match status" value="1"/>
</dbReference>
<dbReference type="Pfam" id="PF00733">
    <property type="entry name" value="Asn_synthase"/>
    <property type="match status" value="1"/>
</dbReference>
<dbReference type="InterPro" id="IPR017932">
    <property type="entry name" value="GATase_2_dom"/>
</dbReference>
<gene>
    <name evidence="12" type="ORF">ALPR1_09335</name>
</gene>
<keyword evidence="6 8" id="KW-0315">Glutamine amidotransferase</keyword>
<reference evidence="12 13" key="1">
    <citation type="journal article" date="2011" name="J. Bacteriol.">
        <title>Complete genome sequence of Algoriphagus sp. PR1, bacterial prey of a colony-forming choanoflagellate.</title>
        <authorList>
            <person name="Alegado R.A."/>
            <person name="Ferriera S."/>
            <person name="Nusbaum C."/>
            <person name="Young S.K."/>
            <person name="Zeng Q."/>
            <person name="Imamovic A."/>
            <person name="Fairclough S.R."/>
            <person name="King N."/>
        </authorList>
    </citation>
    <scope>NUCLEOTIDE SEQUENCE [LARGE SCALE GENOMIC DNA]</scope>
    <source>
        <strain evidence="12 13">PR1</strain>
    </source>
</reference>
<evidence type="ECO:0000256" key="5">
    <source>
        <dbReference type="ARBA" id="ARBA00022840"/>
    </source>
</evidence>
<dbReference type="CDD" id="cd01991">
    <property type="entry name" value="Asn_synthase_B_C"/>
    <property type="match status" value="1"/>
</dbReference>
<protein>
    <recommendedName>
        <fullName evidence="3">asparagine synthase (glutamine-hydrolyzing)</fullName>
        <ecNumber evidence="3">6.3.5.4</ecNumber>
    </recommendedName>
</protein>
<dbReference type="AlphaFoldDB" id="A3HRD8"/>
<dbReference type="Proteomes" id="UP000003919">
    <property type="component" value="Chromosome"/>
</dbReference>
<dbReference type="PANTHER" id="PTHR43284:SF1">
    <property type="entry name" value="ASPARAGINE SYNTHETASE"/>
    <property type="match status" value="1"/>
</dbReference>
<evidence type="ECO:0000256" key="6">
    <source>
        <dbReference type="ARBA" id="ARBA00022962"/>
    </source>
</evidence>
<comment type="pathway">
    <text evidence="1">Amino-acid biosynthesis; L-asparagine biosynthesis; L-asparagine from L-aspartate (L-Gln route): step 1/1.</text>
</comment>
<feature type="binding site" evidence="9">
    <location>
        <position position="262"/>
    </location>
    <ligand>
        <name>ATP</name>
        <dbReference type="ChEBI" id="CHEBI:30616"/>
    </ligand>
</feature>
<keyword evidence="4 9" id="KW-0547">Nucleotide-binding</keyword>
<name>A3HRD8_9BACT</name>
<evidence type="ECO:0000256" key="1">
    <source>
        <dbReference type="ARBA" id="ARBA00005187"/>
    </source>
</evidence>
<keyword evidence="8" id="KW-0028">Amino-acid biosynthesis</keyword>
<comment type="caution">
    <text evidence="12">The sequence shown here is derived from an EMBL/GenBank/DDBJ whole genome shotgun (WGS) entry which is preliminary data.</text>
</comment>
<evidence type="ECO:0000313" key="12">
    <source>
        <dbReference type="EMBL" id="EAZ82406.1"/>
    </source>
</evidence>
<dbReference type="GO" id="GO:0005524">
    <property type="term" value="F:ATP binding"/>
    <property type="evidence" value="ECO:0007669"/>
    <property type="project" value="UniProtKB-KW"/>
</dbReference>
<dbReference type="SUPFAM" id="SSF52402">
    <property type="entry name" value="Adenine nucleotide alpha hydrolases-like"/>
    <property type="match status" value="1"/>
</dbReference>
<evidence type="ECO:0000256" key="10">
    <source>
        <dbReference type="PIRSR" id="PIRSR001589-3"/>
    </source>
</evidence>
<dbReference type="RefSeq" id="WP_008200067.1">
    <property type="nucleotide sequence ID" value="NZ_CM001023.1"/>
</dbReference>
<feature type="active site" description="For GATase activity" evidence="8">
    <location>
        <position position="2"/>
    </location>
</feature>
<feature type="site" description="Important for beta-aspartyl-AMP intermediate formation" evidence="10">
    <location>
        <position position="364"/>
    </location>
</feature>
<dbReference type="PANTHER" id="PTHR43284">
    <property type="entry name" value="ASPARAGINE SYNTHETASE (GLUTAMINE-HYDROLYZING)"/>
    <property type="match status" value="1"/>
</dbReference>
<dbReference type="InterPro" id="IPR033738">
    <property type="entry name" value="AsnB_N"/>
</dbReference>
<dbReference type="Gene3D" id="3.40.50.620">
    <property type="entry name" value="HUPs"/>
    <property type="match status" value="1"/>
</dbReference>
<dbReference type="InterPro" id="IPR029055">
    <property type="entry name" value="Ntn_hydrolases_N"/>
</dbReference>
<keyword evidence="8" id="KW-0061">Asparagine biosynthesis</keyword>
<evidence type="ECO:0000256" key="7">
    <source>
        <dbReference type="ARBA" id="ARBA00048741"/>
    </source>
</evidence>
<evidence type="ECO:0000256" key="4">
    <source>
        <dbReference type="ARBA" id="ARBA00022741"/>
    </source>
</evidence>
<evidence type="ECO:0000256" key="3">
    <source>
        <dbReference type="ARBA" id="ARBA00012737"/>
    </source>
</evidence>
<dbReference type="InterPro" id="IPR001962">
    <property type="entry name" value="Asn_synthase"/>
</dbReference>
<dbReference type="EC" id="6.3.5.4" evidence="3"/>
<dbReference type="OrthoDB" id="9763290at2"/>
<dbReference type="InterPro" id="IPR014729">
    <property type="entry name" value="Rossmann-like_a/b/a_fold"/>
</dbReference>